<evidence type="ECO:0000256" key="6">
    <source>
        <dbReference type="ARBA" id="ARBA00023002"/>
    </source>
</evidence>
<evidence type="ECO:0000313" key="15">
    <source>
        <dbReference type="Proteomes" id="UP000313359"/>
    </source>
</evidence>
<organism evidence="14 15">
    <name type="scientific">Lentinus tigrinus ALCF2SS1-6</name>
    <dbReference type="NCBI Taxonomy" id="1328759"/>
    <lineage>
        <taxon>Eukaryota</taxon>
        <taxon>Fungi</taxon>
        <taxon>Dikarya</taxon>
        <taxon>Basidiomycota</taxon>
        <taxon>Agaricomycotina</taxon>
        <taxon>Agaricomycetes</taxon>
        <taxon>Polyporales</taxon>
        <taxon>Polyporaceae</taxon>
        <taxon>Lentinus</taxon>
    </lineage>
</organism>
<feature type="compositionally biased region" description="Low complexity" evidence="12">
    <location>
        <begin position="315"/>
        <end position="365"/>
    </location>
</feature>
<keyword evidence="8" id="KW-0503">Monooxygenase</keyword>
<keyword evidence="9" id="KW-1015">Disulfide bond</keyword>
<dbReference type="STRING" id="1328759.A0A5C2SBA9"/>
<name>A0A5C2SBA9_9APHY</name>
<keyword evidence="7" id="KW-0186">Copper</keyword>
<evidence type="ECO:0000256" key="7">
    <source>
        <dbReference type="ARBA" id="ARBA00023008"/>
    </source>
</evidence>
<keyword evidence="3" id="KW-0964">Secreted</keyword>
<keyword evidence="4" id="KW-0479">Metal-binding</keyword>
<comment type="subcellular location">
    <subcellularLocation>
        <location evidence="2">Secreted</location>
    </subcellularLocation>
</comment>
<evidence type="ECO:0000256" key="11">
    <source>
        <dbReference type="ARBA" id="ARBA00046340"/>
    </source>
</evidence>
<dbReference type="GO" id="GO:0005576">
    <property type="term" value="C:extracellular region"/>
    <property type="evidence" value="ECO:0007669"/>
    <property type="project" value="UniProtKB-SubCell"/>
</dbReference>
<keyword evidence="10" id="KW-0325">Glycoprotein</keyword>
<evidence type="ECO:0000256" key="2">
    <source>
        <dbReference type="ARBA" id="ARBA00004613"/>
    </source>
</evidence>
<dbReference type="Proteomes" id="UP000313359">
    <property type="component" value="Unassembled WGS sequence"/>
</dbReference>
<keyword evidence="5 13" id="KW-0732">Signal</keyword>
<evidence type="ECO:0000256" key="9">
    <source>
        <dbReference type="ARBA" id="ARBA00023157"/>
    </source>
</evidence>
<comment type="cofactor">
    <cofactor evidence="1">
        <name>Cu(2+)</name>
        <dbReference type="ChEBI" id="CHEBI:29036"/>
    </cofactor>
</comment>
<keyword evidence="15" id="KW-1185">Reference proteome</keyword>
<evidence type="ECO:0000256" key="12">
    <source>
        <dbReference type="SAM" id="MobiDB-lite"/>
    </source>
</evidence>
<dbReference type="AlphaFoldDB" id="A0A5C2SBA9"/>
<evidence type="ECO:0000256" key="10">
    <source>
        <dbReference type="ARBA" id="ARBA00023180"/>
    </source>
</evidence>
<evidence type="ECO:0000256" key="8">
    <source>
        <dbReference type="ARBA" id="ARBA00023033"/>
    </source>
</evidence>
<accession>A0A5C2SBA9</accession>
<gene>
    <name evidence="14" type="ORF">L227DRAFT_593035</name>
</gene>
<dbReference type="Pfam" id="PF22810">
    <property type="entry name" value="LPMO_AA14"/>
    <property type="match status" value="1"/>
</dbReference>
<evidence type="ECO:0000256" key="4">
    <source>
        <dbReference type="ARBA" id="ARBA00022723"/>
    </source>
</evidence>
<feature type="region of interest" description="Disordered" evidence="12">
    <location>
        <begin position="395"/>
        <end position="424"/>
    </location>
</feature>
<proteinExistence type="inferred from homology"/>
<feature type="signal peptide" evidence="13">
    <location>
        <begin position="1"/>
        <end position="18"/>
    </location>
</feature>
<evidence type="ECO:0000256" key="3">
    <source>
        <dbReference type="ARBA" id="ARBA00022525"/>
    </source>
</evidence>
<feature type="chain" id="PRO_5022989548" description="Lytic polysaccharide monooxygenase" evidence="13">
    <location>
        <begin position="19"/>
        <end position="621"/>
    </location>
</feature>
<evidence type="ECO:0000256" key="13">
    <source>
        <dbReference type="SAM" id="SignalP"/>
    </source>
</evidence>
<comment type="similarity">
    <text evidence="11">Belongs to the polysaccharide monooxygenase AA14 family.</text>
</comment>
<keyword evidence="6" id="KW-0560">Oxidoreductase</keyword>
<dbReference type="OrthoDB" id="2019572at2759"/>
<evidence type="ECO:0000256" key="5">
    <source>
        <dbReference type="ARBA" id="ARBA00022729"/>
    </source>
</evidence>
<dbReference type="GO" id="GO:0004497">
    <property type="term" value="F:monooxygenase activity"/>
    <property type="evidence" value="ECO:0007669"/>
    <property type="project" value="UniProtKB-KW"/>
</dbReference>
<dbReference type="EMBL" id="ML122263">
    <property type="protein sequence ID" value="RPD61040.1"/>
    <property type="molecule type" value="Genomic_DNA"/>
</dbReference>
<dbReference type="InterPro" id="IPR054497">
    <property type="entry name" value="LPMO_AA14"/>
</dbReference>
<protein>
    <recommendedName>
        <fullName evidence="16">Lytic polysaccharide monooxygenase</fullName>
    </recommendedName>
</protein>
<dbReference type="GO" id="GO:0046872">
    <property type="term" value="F:metal ion binding"/>
    <property type="evidence" value="ECO:0007669"/>
    <property type="project" value="UniProtKB-KW"/>
</dbReference>
<reference evidence="14" key="1">
    <citation type="journal article" date="2018" name="Genome Biol. Evol.">
        <title>Genomics and development of Lentinus tigrinus, a white-rot wood-decaying mushroom with dimorphic fruiting bodies.</title>
        <authorList>
            <person name="Wu B."/>
            <person name="Xu Z."/>
            <person name="Knudson A."/>
            <person name="Carlson A."/>
            <person name="Chen N."/>
            <person name="Kovaka S."/>
            <person name="LaButti K."/>
            <person name="Lipzen A."/>
            <person name="Pennachio C."/>
            <person name="Riley R."/>
            <person name="Schakwitz W."/>
            <person name="Umezawa K."/>
            <person name="Ohm R.A."/>
            <person name="Grigoriev I.V."/>
            <person name="Nagy L.G."/>
            <person name="Gibbons J."/>
            <person name="Hibbett D."/>
        </authorList>
    </citation>
    <scope>NUCLEOTIDE SEQUENCE [LARGE SCALE GENOMIC DNA]</scope>
    <source>
        <strain evidence="14">ALCF2SS1-6</strain>
    </source>
</reference>
<sequence length="621" mass="65087">MLPTLLLTLAGAVPLASAHIAMFHPSMYGFNWTDTDSGKVKYDNRPVAPLQDMTFDQWWFHGHLDHPPNPGDFFELPAGQAATTELACDKSHTSFFASKAEDSGFDLQKGNDPCPSDPNTPFPNPAMHTNGFNDLKGCALAIAYESDVTKIKPEDFTVFSINQTCVWTRFTDFQVPARMPPCPEDGCHCAWFWVHADDSGGEQNYMKGFKCKVTNSTSNVALAKPKLPRRCGADPDYNKPDAAPGNCTYGAKQPFYWFQKEQNNMFEGQYAPPFYTDLYNFKDGAQDDIFVDSYPADLPEPNANSTFVPTPFLGPAPGASSSASSEPSATSSSAIQSSGTTDAPTSSVAQSSAPSQSSVTPSSSAIASSSATSSTVFQSFSLTISTLSQTASVSASSSIPEPSLPLSTDSSSIPSFSTSSTAPTSSSIAVSTSVVVSTVVVTVTAQPAPTSIDGVGTATASSSSSIAIPSSSVLSKSAIAVSDSVGVNTGITTSSSTFMATQSASSAPISADTQSIVAASTIVLGPIPSSGASGGKVLAASTGSSTVVRPAILAADATTAGKVCKRTVGAHKVFRRRVAIPSPSSQEPMERQAEEPSLLSYVPGVRRHRKLSNRSRLWSFF</sequence>
<evidence type="ECO:0000256" key="1">
    <source>
        <dbReference type="ARBA" id="ARBA00001973"/>
    </source>
</evidence>
<feature type="region of interest" description="Disordered" evidence="12">
    <location>
        <begin position="301"/>
        <end position="365"/>
    </location>
</feature>
<evidence type="ECO:0000313" key="14">
    <source>
        <dbReference type="EMBL" id="RPD61040.1"/>
    </source>
</evidence>
<evidence type="ECO:0008006" key="16">
    <source>
        <dbReference type="Google" id="ProtNLM"/>
    </source>
</evidence>